<keyword evidence="3" id="KW-1185">Reference proteome</keyword>
<feature type="region of interest" description="Disordered" evidence="1">
    <location>
        <begin position="48"/>
        <end position="91"/>
    </location>
</feature>
<sequence length="91" mass="10016">MATTTTAGGAPLYCGSIPFYIERGNHGTDDAAWLVTLGRRPFLADKPGITAHHATSSAEPLDGRQRNRRTPERRALHRSTRPYSLRRAASE</sequence>
<reference evidence="2 3" key="1">
    <citation type="journal article" date="2012" name="Science">
        <title>The Paleozoic origin of enzymatic lignin decomposition reconstructed from 31 fungal genomes.</title>
        <authorList>
            <person name="Floudas D."/>
            <person name="Binder M."/>
            <person name="Riley R."/>
            <person name="Barry K."/>
            <person name="Blanchette R.A."/>
            <person name="Henrissat B."/>
            <person name="Martinez A.T."/>
            <person name="Otillar R."/>
            <person name="Spatafora J.W."/>
            <person name="Yadav J.S."/>
            <person name="Aerts A."/>
            <person name="Benoit I."/>
            <person name="Boyd A."/>
            <person name="Carlson A."/>
            <person name="Copeland A."/>
            <person name="Coutinho P.M."/>
            <person name="de Vries R.P."/>
            <person name="Ferreira P."/>
            <person name="Findley K."/>
            <person name="Foster B."/>
            <person name="Gaskell J."/>
            <person name="Glotzer D."/>
            <person name="Gorecki P."/>
            <person name="Heitman J."/>
            <person name="Hesse C."/>
            <person name="Hori C."/>
            <person name="Igarashi K."/>
            <person name="Jurgens J.A."/>
            <person name="Kallen N."/>
            <person name="Kersten P."/>
            <person name="Kohler A."/>
            <person name="Kuees U."/>
            <person name="Kumar T.K.A."/>
            <person name="Kuo A."/>
            <person name="LaButti K."/>
            <person name="Larrondo L.F."/>
            <person name="Lindquist E."/>
            <person name="Ling A."/>
            <person name="Lombard V."/>
            <person name="Lucas S."/>
            <person name="Lundell T."/>
            <person name="Martin R."/>
            <person name="McLaughlin D.J."/>
            <person name="Morgenstern I."/>
            <person name="Morin E."/>
            <person name="Murat C."/>
            <person name="Nagy L.G."/>
            <person name="Nolan M."/>
            <person name="Ohm R.A."/>
            <person name="Patyshakuliyeva A."/>
            <person name="Rokas A."/>
            <person name="Ruiz-Duenas F.J."/>
            <person name="Sabat G."/>
            <person name="Salamov A."/>
            <person name="Samejima M."/>
            <person name="Schmutz J."/>
            <person name="Slot J.C."/>
            <person name="St John F."/>
            <person name="Stenlid J."/>
            <person name="Sun H."/>
            <person name="Sun S."/>
            <person name="Syed K."/>
            <person name="Tsang A."/>
            <person name="Wiebenga A."/>
            <person name="Young D."/>
            <person name="Pisabarro A."/>
            <person name="Eastwood D.C."/>
            <person name="Martin F."/>
            <person name="Cullen D."/>
            <person name="Grigoriev I.V."/>
            <person name="Hibbett D.S."/>
        </authorList>
    </citation>
    <scope>NUCLEOTIDE SEQUENCE [LARGE SCALE GENOMIC DNA]</scope>
    <source>
        <strain evidence="2 3">MD-104</strain>
    </source>
</reference>
<gene>
    <name evidence="2" type="ORF">WOLCODRAFT_153744</name>
</gene>
<dbReference type="AlphaFoldDB" id="A0A2H3JNE0"/>
<protein>
    <submittedName>
        <fullName evidence="2">Uncharacterized protein</fullName>
    </submittedName>
</protein>
<evidence type="ECO:0000313" key="2">
    <source>
        <dbReference type="EMBL" id="PCH43696.1"/>
    </source>
</evidence>
<dbReference type="Proteomes" id="UP000218811">
    <property type="component" value="Unassembled WGS sequence"/>
</dbReference>
<evidence type="ECO:0000313" key="3">
    <source>
        <dbReference type="Proteomes" id="UP000218811"/>
    </source>
</evidence>
<name>A0A2H3JNE0_WOLCO</name>
<proteinExistence type="predicted"/>
<evidence type="ECO:0000256" key="1">
    <source>
        <dbReference type="SAM" id="MobiDB-lite"/>
    </source>
</evidence>
<feature type="compositionally biased region" description="Basic and acidic residues" evidence="1">
    <location>
        <begin position="61"/>
        <end position="74"/>
    </location>
</feature>
<dbReference type="EMBL" id="KB468146">
    <property type="protein sequence ID" value="PCH43696.1"/>
    <property type="molecule type" value="Genomic_DNA"/>
</dbReference>
<organism evidence="2 3">
    <name type="scientific">Wolfiporia cocos (strain MD-104)</name>
    <name type="common">Brown rot fungus</name>
    <dbReference type="NCBI Taxonomy" id="742152"/>
    <lineage>
        <taxon>Eukaryota</taxon>
        <taxon>Fungi</taxon>
        <taxon>Dikarya</taxon>
        <taxon>Basidiomycota</taxon>
        <taxon>Agaricomycotina</taxon>
        <taxon>Agaricomycetes</taxon>
        <taxon>Polyporales</taxon>
        <taxon>Phaeolaceae</taxon>
        <taxon>Wolfiporia</taxon>
    </lineage>
</organism>
<accession>A0A2H3JNE0</accession>